<sequence length="292" mass="33890">MELVKGIQLEHWNEHEHEWLAIYPLQPTDFEKQHGIWPLRIGANIAKPHYHIGPRVTHNYYLLCVLEGTGTFIQQKKQYHLQPNDIFCLFPQVIHEYYCDPQQPIKKLILAFDGKQALATLARLGLTPEHPHMPNRVVDRTISAFLNLIHQHQQALARLHGMYAIFQSLELPTPLVLQQDLTLDWLDKGKQLIEHHFSELITIEEIATSVGIERTHFSKMFRKTYGTSPVNYLLQLRMQEAQLLLLHTNYTIAEIARAVGYQDISSFSKAFKKRLGISPIEYRTNGKKEQTS</sequence>
<dbReference type="InterPro" id="IPR020449">
    <property type="entry name" value="Tscrpt_reg_AraC-type_HTH"/>
</dbReference>
<dbReference type="Gene3D" id="1.10.10.60">
    <property type="entry name" value="Homeodomain-like"/>
    <property type="match status" value="2"/>
</dbReference>
<dbReference type="GO" id="GO:0003677">
    <property type="term" value="F:DNA binding"/>
    <property type="evidence" value="ECO:0007669"/>
    <property type="project" value="UniProtKB-KW"/>
</dbReference>
<dbReference type="Pfam" id="PF02311">
    <property type="entry name" value="AraC_binding"/>
    <property type="match status" value="1"/>
</dbReference>
<dbReference type="Proteomes" id="UP000192939">
    <property type="component" value="Unassembled WGS sequence"/>
</dbReference>
<keyword evidence="3" id="KW-0804">Transcription</keyword>
<proteinExistence type="predicted"/>
<dbReference type="InterPro" id="IPR009057">
    <property type="entry name" value="Homeodomain-like_sf"/>
</dbReference>
<gene>
    <name evidence="5" type="ORF">SAMN02744124_00514</name>
</gene>
<dbReference type="PROSITE" id="PS01124">
    <property type="entry name" value="HTH_ARAC_FAMILY_2"/>
    <property type="match status" value="1"/>
</dbReference>
<organism evidence="5 6">
    <name type="scientific">Paenibacillus barengoltzii J12</name>
    <dbReference type="NCBI Taxonomy" id="935846"/>
    <lineage>
        <taxon>Bacteria</taxon>
        <taxon>Bacillati</taxon>
        <taxon>Bacillota</taxon>
        <taxon>Bacilli</taxon>
        <taxon>Bacillales</taxon>
        <taxon>Paenibacillaceae</taxon>
        <taxon>Paenibacillus</taxon>
    </lineage>
</organism>
<accession>A0ABY1LSW9</accession>
<dbReference type="PROSITE" id="PS00041">
    <property type="entry name" value="HTH_ARAC_FAMILY_1"/>
    <property type="match status" value="1"/>
</dbReference>
<name>A0ABY1LSW9_9BACL</name>
<feature type="domain" description="HTH araC/xylS-type" evidence="4">
    <location>
        <begin position="187"/>
        <end position="285"/>
    </location>
</feature>
<dbReference type="PRINTS" id="PR00032">
    <property type="entry name" value="HTHARAC"/>
</dbReference>
<dbReference type="Gene3D" id="2.60.120.280">
    <property type="entry name" value="Regulatory protein AraC"/>
    <property type="match status" value="1"/>
</dbReference>
<dbReference type="InterPro" id="IPR018060">
    <property type="entry name" value="HTH_AraC"/>
</dbReference>
<dbReference type="SMART" id="SM00342">
    <property type="entry name" value="HTH_ARAC"/>
    <property type="match status" value="1"/>
</dbReference>
<evidence type="ECO:0000313" key="6">
    <source>
        <dbReference type="Proteomes" id="UP000192939"/>
    </source>
</evidence>
<dbReference type="InterPro" id="IPR037923">
    <property type="entry name" value="HTH-like"/>
</dbReference>
<dbReference type="PANTHER" id="PTHR43280:SF2">
    <property type="entry name" value="HTH-TYPE TRANSCRIPTIONAL REGULATOR EXSA"/>
    <property type="match status" value="1"/>
</dbReference>
<dbReference type="InterPro" id="IPR018062">
    <property type="entry name" value="HTH_AraC-typ_CS"/>
</dbReference>
<dbReference type="SUPFAM" id="SSF51215">
    <property type="entry name" value="Regulatory protein AraC"/>
    <property type="match status" value="1"/>
</dbReference>
<evidence type="ECO:0000256" key="2">
    <source>
        <dbReference type="ARBA" id="ARBA00023125"/>
    </source>
</evidence>
<evidence type="ECO:0000256" key="1">
    <source>
        <dbReference type="ARBA" id="ARBA00023015"/>
    </source>
</evidence>
<protein>
    <submittedName>
        <fullName evidence="5">AraC-type DNA-binding protein</fullName>
    </submittedName>
</protein>
<keyword evidence="2 5" id="KW-0238">DNA-binding</keyword>
<reference evidence="5 6" key="1">
    <citation type="submission" date="2017-04" db="EMBL/GenBank/DDBJ databases">
        <authorList>
            <person name="Varghese N."/>
            <person name="Submissions S."/>
        </authorList>
    </citation>
    <scope>NUCLEOTIDE SEQUENCE [LARGE SCALE GENOMIC DNA]</scope>
    <source>
        <strain evidence="5 6">J12</strain>
    </source>
</reference>
<keyword evidence="6" id="KW-1185">Reference proteome</keyword>
<comment type="caution">
    <text evidence="5">The sequence shown here is derived from an EMBL/GenBank/DDBJ whole genome shotgun (WGS) entry which is preliminary data.</text>
</comment>
<dbReference type="InterPro" id="IPR003313">
    <property type="entry name" value="AraC-bd"/>
</dbReference>
<evidence type="ECO:0000313" key="5">
    <source>
        <dbReference type="EMBL" id="SME96608.1"/>
    </source>
</evidence>
<evidence type="ECO:0000259" key="4">
    <source>
        <dbReference type="PROSITE" id="PS01124"/>
    </source>
</evidence>
<dbReference type="SUPFAM" id="SSF46689">
    <property type="entry name" value="Homeodomain-like"/>
    <property type="match status" value="2"/>
</dbReference>
<keyword evidence="1" id="KW-0805">Transcription regulation</keyword>
<evidence type="ECO:0000256" key="3">
    <source>
        <dbReference type="ARBA" id="ARBA00023163"/>
    </source>
</evidence>
<dbReference type="Pfam" id="PF12833">
    <property type="entry name" value="HTH_18"/>
    <property type="match status" value="1"/>
</dbReference>
<dbReference type="PANTHER" id="PTHR43280">
    <property type="entry name" value="ARAC-FAMILY TRANSCRIPTIONAL REGULATOR"/>
    <property type="match status" value="1"/>
</dbReference>
<dbReference type="EMBL" id="FXAE01000003">
    <property type="protein sequence ID" value="SME96608.1"/>
    <property type="molecule type" value="Genomic_DNA"/>
</dbReference>
<dbReference type="RefSeq" id="WP_254899698.1">
    <property type="nucleotide sequence ID" value="NZ_FXAE01000003.1"/>
</dbReference>